<dbReference type="GO" id="GO:0034039">
    <property type="term" value="F:8-oxo-7,8-dihydroguanine DNA N-glycosylase activity"/>
    <property type="evidence" value="ECO:0007669"/>
    <property type="project" value="TreeGrafter"/>
</dbReference>
<reference evidence="14" key="2">
    <citation type="journal article" date="2014" name="BMC Genomics">
        <title>A genomic perspective to assessing quality of mass-reared SIT flies used in Mediterranean fruit fly (Ceratitis capitata) eradication in California.</title>
        <authorList>
            <person name="Calla B."/>
            <person name="Hall B."/>
            <person name="Hou S."/>
            <person name="Geib S.M."/>
        </authorList>
    </citation>
    <scope>NUCLEOTIDE SEQUENCE</scope>
</reference>
<evidence type="ECO:0000256" key="1">
    <source>
        <dbReference type="ARBA" id="ARBA00004123"/>
    </source>
</evidence>
<dbReference type="OrthoDB" id="238681at2759"/>
<evidence type="ECO:0000256" key="4">
    <source>
        <dbReference type="ARBA" id="ARBA00022763"/>
    </source>
</evidence>
<evidence type="ECO:0000256" key="3">
    <source>
        <dbReference type="ARBA" id="ARBA00012720"/>
    </source>
</evidence>
<dbReference type="Gene3D" id="1.10.340.30">
    <property type="entry name" value="Hypothetical protein, domain 2"/>
    <property type="match status" value="1"/>
</dbReference>
<keyword evidence="9" id="KW-0511">Multifunctional enzyme</keyword>
<evidence type="ECO:0000256" key="10">
    <source>
        <dbReference type="ARBA" id="ARBA00023295"/>
    </source>
</evidence>
<comment type="subcellular location">
    <subcellularLocation>
        <location evidence="1">Nucleus</location>
    </subcellularLocation>
</comment>
<name>W8BN85_CERCA</name>
<dbReference type="InterPro" id="IPR003265">
    <property type="entry name" value="HhH-GPD_domain"/>
</dbReference>
<dbReference type="CDD" id="cd00056">
    <property type="entry name" value="ENDO3c"/>
    <property type="match status" value="1"/>
</dbReference>
<dbReference type="Gene3D" id="1.10.1670.10">
    <property type="entry name" value="Helix-hairpin-Helix base-excision DNA repair enzymes (C-terminal)"/>
    <property type="match status" value="1"/>
</dbReference>
<dbReference type="EMBL" id="GAMC01004030">
    <property type="protein sequence ID" value="JAC02526.1"/>
    <property type="molecule type" value="mRNA"/>
</dbReference>
<comment type="similarity">
    <text evidence="2">Belongs to the type-1 OGG1 family.</text>
</comment>
<dbReference type="PANTHER" id="PTHR10242:SF2">
    <property type="entry name" value="N-GLYCOSYLASE_DNA LYASE"/>
    <property type="match status" value="1"/>
</dbReference>
<feature type="region of interest" description="Disordered" evidence="13">
    <location>
        <begin position="99"/>
        <end position="126"/>
    </location>
</feature>
<evidence type="ECO:0000256" key="9">
    <source>
        <dbReference type="ARBA" id="ARBA00023268"/>
    </source>
</evidence>
<dbReference type="EC" id="4.2.99.18" evidence="3"/>
<dbReference type="SUPFAM" id="SSF48150">
    <property type="entry name" value="DNA-glycosylase"/>
    <property type="match status" value="1"/>
</dbReference>
<reference evidence="14" key="1">
    <citation type="submission" date="2013-07" db="EMBL/GenBank/DDBJ databases">
        <authorList>
            <person name="Geib S."/>
        </authorList>
    </citation>
    <scope>NUCLEOTIDE SEQUENCE</scope>
</reference>
<evidence type="ECO:0000256" key="13">
    <source>
        <dbReference type="SAM" id="MobiDB-lite"/>
    </source>
</evidence>
<keyword evidence="8" id="KW-0539">Nucleus</keyword>
<evidence type="ECO:0000256" key="6">
    <source>
        <dbReference type="ARBA" id="ARBA00023204"/>
    </source>
</evidence>
<keyword evidence="5" id="KW-0378">Hydrolase</keyword>
<evidence type="ECO:0000256" key="2">
    <source>
        <dbReference type="ARBA" id="ARBA00010679"/>
    </source>
</evidence>
<evidence type="ECO:0000256" key="8">
    <source>
        <dbReference type="ARBA" id="ARBA00023242"/>
    </source>
</evidence>
<dbReference type="GO" id="GO:0005634">
    <property type="term" value="C:nucleus"/>
    <property type="evidence" value="ECO:0007669"/>
    <property type="project" value="UniProtKB-SubCell"/>
</dbReference>
<dbReference type="InterPro" id="IPR023170">
    <property type="entry name" value="HhH_base_excis_C"/>
</dbReference>
<keyword evidence="6" id="KW-0234">DNA repair</keyword>
<dbReference type="InterPro" id="IPR011257">
    <property type="entry name" value="DNA_glycosylase"/>
</dbReference>
<organism evidence="14">
    <name type="scientific">Ceratitis capitata</name>
    <name type="common">Mediterranean fruit fly</name>
    <name type="synonym">Tephritis capitata</name>
    <dbReference type="NCBI Taxonomy" id="7213"/>
    <lineage>
        <taxon>Eukaryota</taxon>
        <taxon>Metazoa</taxon>
        <taxon>Ecdysozoa</taxon>
        <taxon>Arthropoda</taxon>
        <taxon>Hexapoda</taxon>
        <taxon>Insecta</taxon>
        <taxon>Pterygota</taxon>
        <taxon>Neoptera</taxon>
        <taxon>Endopterygota</taxon>
        <taxon>Diptera</taxon>
        <taxon>Brachycera</taxon>
        <taxon>Muscomorpha</taxon>
        <taxon>Tephritoidea</taxon>
        <taxon>Tephritidae</taxon>
        <taxon>Ceratitis</taxon>
        <taxon>Ceratitis</taxon>
    </lineage>
</organism>
<keyword evidence="7 14" id="KW-0456">Lyase</keyword>
<comment type="catalytic activity">
    <reaction evidence="11">
        <text>2'-deoxyribonucleotide-(2'-deoxyribose 5'-phosphate)-2'-deoxyribonucleotide-DNA = a 3'-end 2'-deoxyribonucleotide-(2,3-dehydro-2,3-deoxyribose 5'-phosphate)-DNA + a 5'-end 5'-phospho-2'-deoxyribonucleoside-DNA + H(+)</text>
        <dbReference type="Rhea" id="RHEA:66592"/>
        <dbReference type="Rhea" id="RHEA-COMP:13180"/>
        <dbReference type="Rhea" id="RHEA-COMP:16897"/>
        <dbReference type="Rhea" id="RHEA-COMP:17067"/>
        <dbReference type="ChEBI" id="CHEBI:15378"/>
        <dbReference type="ChEBI" id="CHEBI:136412"/>
        <dbReference type="ChEBI" id="CHEBI:157695"/>
        <dbReference type="ChEBI" id="CHEBI:167181"/>
        <dbReference type="EC" id="4.2.99.18"/>
    </reaction>
</comment>
<keyword evidence="10" id="KW-0326">Glycosidase</keyword>
<proteinExistence type="evidence at transcript level"/>
<feature type="compositionally biased region" description="Basic and acidic residues" evidence="13">
    <location>
        <begin position="100"/>
        <end position="114"/>
    </location>
</feature>
<evidence type="ECO:0000256" key="12">
    <source>
        <dbReference type="ARBA" id="ARBA00073127"/>
    </source>
</evidence>
<keyword evidence="4" id="KW-0227">DNA damage</keyword>
<evidence type="ECO:0000256" key="11">
    <source>
        <dbReference type="ARBA" id="ARBA00044632"/>
    </source>
</evidence>
<dbReference type="GO" id="GO:0140078">
    <property type="term" value="F:class I DNA-(apurinic or apyrimidinic site) endonuclease activity"/>
    <property type="evidence" value="ECO:0007669"/>
    <property type="project" value="UniProtKB-EC"/>
</dbReference>
<gene>
    <name evidence="14" type="primary">OGG1</name>
</gene>
<dbReference type="PANTHER" id="PTHR10242">
    <property type="entry name" value="8-OXOGUANINE DNA GLYCOSYLASE"/>
    <property type="match status" value="1"/>
</dbReference>
<protein>
    <recommendedName>
        <fullName evidence="12">N-glycosylase/DNA lyase</fullName>
        <ecNumber evidence="3">4.2.99.18</ecNumber>
    </recommendedName>
</protein>
<evidence type="ECO:0000256" key="7">
    <source>
        <dbReference type="ARBA" id="ARBA00023239"/>
    </source>
</evidence>
<dbReference type="FunFam" id="1.10.1670.10:FF:000005">
    <property type="entry name" value="N-glycosylase/DNA lyase OGG1"/>
    <property type="match status" value="1"/>
</dbReference>
<accession>W8BN85</accession>
<dbReference type="GO" id="GO:0006285">
    <property type="term" value="P:base-excision repair, AP site formation"/>
    <property type="evidence" value="ECO:0007669"/>
    <property type="project" value="TreeGrafter"/>
</dbReference>
<dbReference type="AlphaFoldDB" id="W8BN85"/>
<evidence type="ECO:0000313" key="14">
    <source>
        <dbReference type="EMBL" id="JAC02526.1"/>
    </source>
</evidence>
<evidence type="ECO:0000256" key="5">
    <source>
        <dbReference type="ARBA" id="ARBA00022801"/>
    </source>
</evidence>
<dbReference type="InterPro" id="IPR052054">
    <property type="entry name" value="Oxidative_DNA_repair_enzyme"/>
</dbReference>
<sequence length="126" mass="14209">MSYGDARQELVRLPGIGYKVADCICLMSLGHLEAVPIDTHIYKIAQNVYMAKELAKVKTVTPRIYEEIANHLRNIYGPYAGWAQAVLFCADLQQFQTTKESAKKSTREDKEKSESCGSAKPKKKRK</sequence>